<dbReference type="SUPFAM" id="SSF103473">
    <property type="entry name" value="MFS general substrate transporter"/>
    <property type="match status" value="1"/>
</dbReference>
<dbReference type="AlphaFoldDB" id="A0AAN6F6L1"/>
<feature type="transmembrane region" description="Helical" evidence="1">
    <location>
        <begin position="50"/>
        <end position="72"/>
    </location>
</feature>
<keyword evidence="1" id="KW-0812">Transmembrane</keyword>
<evidence type="ECO:0008006" key="4">
    <source>
        <dbReference type="Google" id="ProtNLM"/>
    </source>
</evidence>
<evidence type="ECO:0000313" key="3">
    <source>
        <dbReference type="Proteomes" id="UP001168146"/>
    </source>
</evidence>
<protein>
    <recommendedName>
        <fullName evidence="4">Major facilitator superfamily (MFS) profile domain-containing protein</fullName>
    </recommendedName>
</protein>
<gene>
    <name evidence="2" type="ORF">LTR82_018204</name>
</gene>
<reference evidence="2" key="1">
    <citation type="submission" date="2021-12" db="EMBL/GenBank/DDBJ databases">
        <title>Black yeast isolated from Biological Soil Crust.</title>
        <authorList>
            <person name="Kurbessoian T."/>
        </authorList>
    </citation>
    <scope>NUCLEOTIDE SEQUENCE</scope>
    <source>
        <strain evidence="2">CCFEE 5208</strain>
    </source>
</reference>
<dbReference type="Proteomes" id="UP001168146">
    <property type="component" value="Unassembled WGS sequence"/>
</dbReference>
<sequence>MTAGCGALAIGRVDNLYQMWGLLIVAGLGIGGMVVPASIITTIICPDDLIATTAALTLAIRVIGDSIGYCVYYNVFISKFVPAAIYYIGGAIELKLNITNLDVIKEAIGITGTSLLPLLDELTGIKGLPGAYDLVVLAGQMAYAEAYK</sequence>
<evidence type="ECO:0000256" key="1">
    <source>
        <dbReference type="SAM" id="Phobius"/>
    </source>
</evidence>
<keyword evidence="1" id="KW-1133">Transmembrane helix</keyword>
<organism evidence="2 3">
    <name type="scientific">Friedmanniomyces endolithicus</name>
    <dbReference type="NCBI Taxonomy" id="329885"/>
    <lineage>
        <taxon>Eukaryota</taxon>
        <taxon>Fungi</taxon>
        <taxon>Dikarya</taxon>
        <taxon>Ascomycota</taxon>
        <taxon>Pezizomycotina</taxon>
        <taxon>Dothideomycetes</taxon>
        <taxon>Dothideomycetidae</taxon>
        <taxon>Mycosphaerellales</taxon>
        <taxon>Teratosphaeriaceae</taxon>
        <taxon>Friedmanniomyces</taxon>
    </lineage>
</organism>
<accession>A0AAN6F6L1</accession>
<evidence type="ECO:0000313" key="2">
    <source>
        <dbReference type="EMBL" id="KAK0301626.1"/>
    </source>
</evidence>
<feature type="transmembrane region" description="Helical" evidence="1">
    <location>
        <begin position="20"/>
        <end position="44"/>
    </location>
</feature>
<name>A0AAN6F6L1_9PEZI</name>
<proteinExistence type="predicted"/>
<dbReference type="EMBL" id="JASUXU010000333">
    <property type="protein sequence ID" value="KAK0301626.1"/>
    <property type="molecule type" value="Genomic_DNA"/>
</dbReference>
<comment type="caution">
    <text evidence="2">The sequence shown here is derived from an EMBL/GenBank/DDBJ whole genome shotgun (WGS) entry which is preliminary data.</text>
</comment>
<keyword evidence="1" id="KW-0472">Membrane</keyword>
<dbReference type="InterPro" id="IPR036259">
    <property type="entry name" value="MFS_trans_sf"/>
</dbReference>